<sequence length="221" mass="25159">MDRYSRHMKLYKNFDKIRNAKIMVAGAGGLGSNVLMHLSRLGIGEIHIFDNGILDMPDLNRQILYDHEDLGKKKVFVAKEKLNEINPEVKIHIFAEKIQEKTVLPDVDIAIDCFDNFESRKILDRKVHEKNIPLIHGGVERFFGQVTDIIPGKTKTLSEILGDVKDTDEIKYVTPYAVSIIASIQVSEAMKLLCGDYDNALINKLLVVDLYFNTFDIIQIK</sequence>
<evidence type="ECO:0000313" key="2">
    <source>
        <dbReference type="EMBL" id="WGS64292.1"/>
    </source>
</evidence>
<dbReference type="InterPro" id="IPR035985">
    <property type="entry name" value="Ubiquitin-activating_enz"/>
</dbReference>
<organism evidence="2 3">
    <name type="scientific">Marinitoga aeolica</name>
    <dbReference type="NCBI Taxonomy" id="2809031"/>
    <lineage>
        <taxon>Bacteria</taxon>
        <taxon>Thermotogati</taxon>
        <taxon>Thermotogota</taxon>
        <taxon>Thermotogae</taxon>
        <taxon>Petrotogales</taxon>
        <taxon>Petrotogaceae</taxon>
        <taxon>Marinitoga</taxon>
    </lineage>
</organism>
<dbReference type="Pfam" id="PF00899">
    <property type="entry name" value="ThiF"/>
    <property type="match status" value="1"/>
</dbReference>
<proteinExistence type="predicted"/>
<feature type="domain" description="THIF-type NAD/FAD binding fold" evidence="1">
    <location>
        <begin position="12"/>
        <end position="220"/>
    </location>
</feature>
<dbReference type="CDD" id="cd00757">
    <property type="entry name" value="ThiF_MoeB_HesA_family"/>
    <property type="match status" value="1"/>
</dbReference>
<protein>
    <submittedName>
        <fullName evidence="2">HesA/MoeB/ThiF family protein</fullName>
    </submittedName>
</protein>
<evidence type="ECO:0000259" key="1">
    <source>
        <dbReference type="Pfam" id="PF00899"/>
    </source>
</evidence>
<dbReference type="EMBL" id="CP069362">
    <property type="protein sequence ID" value="WGS64292.1"/>
    <property type="molecule type" value="Genomic_DNA"/>
</dbReference>
<reference evidence="2 3" key="1">
    <citation type="submission" date="2021-02" db="EMBL/GenBank/DDBJ databases">
        <title>Characterization of Marinitoga sp. nov. str. BP5-C20A.</title>
        <authorList>
            <person name="Erauso G."/>
            <person name="Postec A."/>
        </authorList>
    </citation>
    <scope>NUCLEOTIDE SEQUENCE [LARGE SCALE GENOMIC DNA]</scope>
    <source>
        <strain evidence="2 3">BP5-C20A</strain>
    </source>
</reference>
<evidence type="ECO:0000313" key="3">
    <source>
        <dbReference type="Proteomes" id="UP001232493"/>
    </source>
</evidence>
<dbReference type="InterPro" id="IPR045886">
    <property type="entry name" value="ThiF/MoeB/HesA"/>
</dbReference>
<name>A0ABY8PNT4_9BACT</name>
<dbReference type="PANTHER" id="PTHR10953:SF102">
    <property type="entry name" value="ADENYLYLTRANSFERASE AND SULFURTRANSFERASE MOCS3"/>
    <property type="match status" value="1"/>
</dbReference>
<gene>
    <name evidence="2" type="ORF">JRV97_07890</name>
</gene>
<keyword evidence="3" id="KW-1185">Reference proteome</keyword>
<dbReference type="PANTHER" id="PTHR10953">
    <property type="entry name" value="UBIQUITIN-ACTIVATING ENZYME E1"/>
    <property type="match status" value="1"/>
</dbReference>
<dbReference type="Gene3D" id="3.40.50.720">
    <property type="entry name" value="NAD(P)-binding Rossmann-like Domain"/>
    <property type="match status" value="1"/>
</dbReference>
<dbReference type="Proteomes" id="UP001232493">
    <property type="component" value="Chromosome"/>
</dbReference>
<dbReference type="RefSeq" id="WP_280997832.1">
    <property type="nucleotide sequence ID" value="NZ_CP069362.1"/>
</dbReference>
<dbReference type="SUPFAM" id="SSF69572">
    <property type="entry name" value="Activating enzymes of the ubiquitin-like proteins"/>
    <property type="match status" value="1"/>
</dbReference>
<dbReference type="InterPro" id="IPR000594">
    <property type="entry name" value="ThiF_NAD_FAD-bd"/>
</dbReference>
<accession>A0ABY8PNT4</accession>